<sequence>MGQEKYISYAAAKRNSSSIKTINPCPISYSPLHPQNNLVEIGKTRGKRILFEELSICDTVPYHKWENKPTPADVIPPDHAFSHFDASSSDRLRSLFSLVRTDHPSPSLRDRVELLQNSSCSSLSRALWRAFFFYCTPERSSIFLSALPLGRRIYEKMVVICSTIEWDGCFQYGF</sequence>
<gene>
    <name evidence="1" type="ORF">CEXT_203071</name>
</gene>
<comment type="caution">
    <text evidence="1">The sequence shown here is derived from an EMBL/GenBank/DDBJ whole genome shotgun (WGS) entry which is preliminary data.</text>
</comment>
<dbReference type="EMBL" id="BPLR01019460">
    <property type="protein sequence ID" value="GIX68102.1"/>
    <property type="molecule type" value="Genomic_DNA"/>
</dbReference>
<organism evidence="1 2">
    <name type="scientific">Caerostris extrusa</name>
    <name type="common">Bark spider</name>
    <name type="synonym">Caerostris bankana</name>
    <dbReference type="NCBI Taxonomy" id="172846"/>
    <lineage>
        <taxon>Eukaryota</taxon>
        <taxon>Metazoa</taxon>
        <taxon>Ecdysozoa</taxon>
        <taxon>Arthropoda</taxon>
        <taxon>Chelicerata</taxon>
        <taxon>Arachnida</taxon>
        <taxon>Araneae</taxon>
        <taxon>Araneomorphae</taxon>
        <taxon>Entelegynae</taxon>
        <taxon>Araneoidea</taxon>
        <taxon>Araneidae</taxon>
        <taxon>Caerostris</taxon>
    </lineage>
</organism>
<name>A0AAV4M7L9_CAEEX</name>
<dbReference type="Proteomes" id="UP001054945">
    <property type="component" value="Unassembled WGS sequence"/>
</dbReference>
<keyword evidence="2" id="KW-1185">Reference proteome</keyword>
<proteinExistence type="predicted"/>
<protein>
    <submittedName>
        <fullName evidence="1">Uncharacterized protein</fullName>
    </submittedName>
</protein>
<evidence type="ECO:0000313" key="2">
    <source>
        <dbReference type="Proteomes" id="UP001054945"/>
    </source>
</evidence>
<accession>A0AAV4M7L9</accession>
<dbReference type="AlphaFoldDB" id="A0AAV4M7L9"/>
<reference evidence="1 2" key="1">
    <citation type="submission" date="2021-06" db="EMBL/GenBank/DDBJ databases">
        <title>Caerostris extrusa draft genome.</title>
        <authorList>
            <person name="Kono N."/>
            <person name="Arakawa K."/>
        </authorList>
    </citation>
    <scope>NUCLEOTIDE SEQUENCE [LARGE SCALE GENOMIC DNA]</scope>
</reference>
<evidence type="ECO:0000313" key="1">
    <source>
        <dbReference type="EMBL" id="GIX68102.1"/>
    </source>
</evidence>